<dbReference type="InterPro" id="IPR042206">
    <property type="entry name" value="CRISPR-assoc_Cas1_C"/>
</dbReference>
<dbReference type="GO" id="GO:0051607">
    <property type="term" value="P:defense response to virus"/>
    <property type="evidence" value="ECO:0007669"/>
    <property type="project" value="UniProtKB-UniRule"/>
</dbReference>
<keyword evidence="7 10" id="KW-0238">DNA-binding</keyword>
<evidence type="ECO:0000256" key="7">
    <source>
        <dbReference type="ARBA" id="ARBA00023125"/>
    </source>
</evidence>
<keyword evidence="12" id="KW-1185">Reference proteome</keyword>
<evidence type="ECO:0000313" key="12">
    <source>
        <dbReference type="Proteomes" id="UP000318741"/>
    </source>
</evidence>
<sequence length="335" mass="36134">MRPRPKRAAPFGPRTWHCVGPGRLGTRGPRAVFSPLHGEPVAVRTGRLDLVCCYGTVHLSAAALYRFCQAGTPIALFSADGRRVRGRLLPERPGPSAAGLRDRQFAALADPDRRRELARRFVLDKLAAQGTAARELQKRGKPGATAALHRLRNAWRRANAVDSVNALRGVEGGAAAIWFRLLAATLRPGWSFAKRVRRPPRGPVNALLSLAGTLVVERAAAAAAARGLEVDRGCLHENRPGRPSLACDLAEPLRADAVGRWTLAVCNQGRLSPADFEEHPSHGTRLKPDCFPVALADWETHWAVHDLRERLNGVVTEFVAALGRRSGGPGAGVSP</sequence>
<keyword evidence="3 10" id="KW-0255">Endonuclease</keyword>
<feature type="binding site" evidence="10">
    <location>
        <position position="251"/>
    </location>
    <ligand>
        <name>Mn(2+)</name>
        <dbReference type="ChEBI" id="CHEBI:29035"/>
    </ligand>
</feature>
<organism evidence="11 12">
    <name type="scientific">Alienimonas californiensis</name>
    <dbReference type="NCBI Taxonomy" id="2527989"/>
    <lineage>
        <taxon>Bacteria</taxon>
        <taxon>Pseudomonadati</taxon>
        <taxon>Planctomycetota</taxon>
        <taxon>Planctomycetia</taxon>
        <taxon>Planctomycetales</taxon>
        <taxon>Planctomycetaceae</taxon>
        <taxon>Alienimonas</taxon>
    </lineage>
</organism>
<comment type="subunit">
    <text evidence="9 10">Homodimer, forms a heterotetramer with a Cas2 homodimer.</text>
</comment>
<dbReference type="CDD" id="cd09634">
    <property type="entry name" value="Cas1_I-II-III"/>
    <property type="match status" value="1"/>
</dbReference>
<evidence type="ECO:0000256" key="8">
    <source>
        <dbReference type="ARBA" id="ARBA00023211"/>
    </source>
</evidence>
<protein>
    <recommendedName>
        <fullName evidence="10">CRISPR-associated endonuclease Cas1</fullName>
        <ecNumber evidence="10">3.1.-.-</ecNumber>
    </recommendedName>
</protein>
<keyword evidence="5 10" id="KW-0460">Magnesium</keyword>
<dbReference type="NCBIfam" id="TIGR00287">
    <property type="entry name" value="cas1"/>
    <property type="match status" value="1"/>
</dbReference>
<dbReference type="Proteomes" id="UP000318741">
    <property type="component" value="Chromosome"/>
</dbReference>
<feature type="binding site" evidence="10">
    <location>
        <position position="171"/>
    </location>
    <ligand>
        <name>Mn(2+)</name>
        <dbReference type="ChEBI" id="CHEBI:29035"/>
    </ligand>
</feature>
<dbReference type="InterPro" id="IPR050646">
    <property type="entry name" value="Cas1"/>
</dbReference>
<dbReference type="KEGG" id="acaf:CA12_11390"/>
<dbReference type="AlphaFoldDB" id="A0A517P6R2"/>
<dbReference type="HAMAP" id="MF_01470">
    <property type="entry name" value="Cas1"/>
    <property type="match status" value="1"/>
</dbReference>
<keyword evidence="4 10" id="KW-0378">Hydrolase</keyword>
<dbReference type="EC" id="3.1.-.-" evidence="10"/>
<keyword evidence="8 10" id="KW-0464">Manganese</keyword>
<evidence type="ECO:0000256" key="3">
    <source>
        <dbReference type="ARBA" id="ARBA00022759"/>
    </source>
</evidence>
<keyword evidence="6 10" id="KW-0051">Antiviral defense</keyword>
<dbReference type="PANTHER" id="PTHR34353:SF2">
    <property type="entry name" value="CRISPR-ASSOCIATED ENDONUCLEASE CAS1 1"/>
    <property type="match status" value="1"/>
</dbReference>
<dbReference type="Pfam" id="PF01867">
    <property type="entry name" value="Cas_Cas1"/>
    <property type="match status" value="1"/>
</dbReference>
<evidence type="ECO:0000313" key="11">
    <source>
        <dbReference type="EMBL" id="QDT15059.1"/>
    </source>
</evidence>
<dbReference type="GO" id="GO:0003677">
    <property type="term" value="F:DNA binding"/>
    <property type="evidence" value="ECO:0007669"/>
    <property type="project" value="UniProtKB-KW"/>
</dbReference>
<comment type="function">
    <text evidence="10">CRISPR (clustered regularly interspaced short palindromic repeat), is an adaptive immune system that provides protection against mobile genetic elements (viruses, transposable elements and conjugative plasmids). CRISPR clusters contain spacers, sequences complementary to antecedent mobile elements, and target invading nucleic acids. CRISPR clusters are transcribed and processed into CRISPR RNA (crRNA). Acts as a dsDNA endonuclease. Involved in the integration of spacer DNA into the CRISPR cassette.</text>
</comment>
<evidence type="ECO:0000256" key="4">
    <source>
        <dbReference type="ARBA" id="ARBA00022801"/>
    </source>
</evidence>
<dbReference type="EMBL" id="CP036265">
    <property type="protein sequence ID" value="QDT15059.1"/>
    <property type="molecule type" value="Genomic_DNA"/>
</dbReference>
<evidence type="ECO:0000256" key="5">
    <source>
        <dbReference type="ARBA" id="ARBA00022842"/>
    </source>
</evidence>
<dbReference type="GO" id="GO:0004519">
    <property type="term" value="F:endonuclease activity"/>
    <property type="evidence" value="ECO:0007669"/>
    <property type="project" value="UniProtKB-UniRule"/>
</dbReference>
<dbReference type="GO" id="GO:0016787">
    <property type="term" value="F:hydrolase activity"/>
    <property type="evidence" value="ECO:0007669"/>
    <property type="project" value="UniProtKB-KW"/>
</dbReference>
<reference evidence="11 12" key="1">
    <citation type="submission" date="2019-02" db="EMBL/GenBank/DDBJ databases">
        <title>Deep-cultivation of Planctomycetes and their phenomic and genomic characterization uncovers novel biology.</title>
        <authorList>
            <person name="Wiegand S."/>
            <person name="Jogler M."/>
            <person name="Boedeker C."/>
            <person name="Pinto D."/>
            <person name="Vollmers J."/>
            <person name="Rivas-Marin E."/>
            <person name="Kohn T."/>
            <person name="Peeters S.H."/>
            <person name="Heuer A."/>
            <person name="Rast P."/>
            <person name="Oberbeckmann S."/>
            <person name="Bunk B."/>
            <person name="Jeske O."/>
            <person name="Meyerdierks A."/>
            <person name="Storesund J.E."/>
            <person name="Kallscheuer N."/>
            <person name="Luecker S."/>
            <person name="Lage O.M."/>
            <person name="Pohl T."/>
            <person name="Merkel B.J."/>
            <person name="Hornburger P."/>
            <person name="Mueller R.-W."/>
            <person name="Bruemmer F."/>
            <person name="Labrenz M."/>
            <person name="Spormann A.M."/>
            <person name="Op den Camp H."/>
            <person name="Overmann J."/>
            <person name="Amann R."/>
            <person name="Jetten M.S.M."/>
            <person name="Mascher T."/>
            <person name="Medema M.H."/>
            <person name="Devos D.P."/>
            <person name="Kaster A.-K."/>
            <person name="Ovreas L."/>
            <person name="Rohde M."/>
            <person name="Galperin M.Y."/>
            <person name="Jogler C."/>
        </authorList>
    </citation>
    <scope>NUCLEOTIDE SEQUENCE [LARGE SCALE GENOMIC DNA]</scope>
    <source>
        <strain evidence="11 12">CA12</strain>
    </source>
</reference>
<evidence type="ECO:0000256" key="6">
    <source>
        <dbReference type="ARBA" id="ARBA00023118"/>
    </source>
</evidence>
<keyword evidence="2 10" id="KW-0479">Metal-binding</keyword>
<dbReference type="Gene3D" id="1.20.120.920">
    <property type="entry name" value="CRISPR-associated endonuclease Cas1, C-terminal domain"/>
    <property type="match status" value="1"/>
</dbReference>
<evidence type="ECO:0000256" key="1">
    <source>
        <dbReference type="ARBA" id="ARBA00022722"/>
    </source>
</evidence>
<accession>A0A517P6R2</accession>
<proteinExistence type="inferred from homology"/>
<feature type="binding site" evidence="10">
    <location>
        <position position="236"/>
    </location>
    <ligand>
        <name>Mn(2+)</name>
        <dbReference type="ChEBI" id="CHEBI:29035"/>
    </ligand>
</feature>
<evidence type="ECO:0000256" key="10">
    <source>
        <dbReference type="HAMAP-Rule" id="MF_01470"/>
    </source>
</evidence>
<evidence type="ECO:0000256" key="9">
    <source>
        <dbReference type="ARBA" id="ARBA00038592"/>
    </source>
</evidence>
<keyword evidence="1 10" id="KW-0540">Nuclease</keyword>
<dbReference type="PANTHER" id="PTHR34353">
    <property type="entry name" value="CRISPR-ASSOCIATED ENDONUCLEASE CAS1 1"/>
    <property type="match status" value="1"/>
</dbReference>
<dbReference type="InterPro" id="IPR002729">
    <property type="entry name" value="CRISPR-assoc_Cas1"/>
</dbReference>
<comment type="similarity">
    <text evidence="10">Belongs to the CRISPR-associated endonuclease Cas1 family.</text>
</comment>
<comment type="cofactor">
    <cofactor evidence="10">
        <name>Mg(2+)</name>
        <dbReference type="ChEBI" id="CHEBI:18420"/>
    </cofactor>
    <cofactor evidence="10">
        <name>Mn(2+)</name>
        <dbReference type="ChEBI" id="CHEBI:29035"/>
    </cofactor>
</comment>
<dbReference type="GO" id="GO:0046872">
    <property type="term" value="F:metal ion binding"/>
    <property type="evidence" value="ECO:0007669"/>
    <property type="project" value="UniProtKB-UniRule"/>
</dbReference>
<dbReference type="GO" id="GO:0043571">
    <property type="term" value="P:maintenance of CRISPR repeat elements"/>
    <property type="evidence" value="ECO:0007669"/>
    <property type="project" value="UniProtKB-UniRule"/>
</dbReference>
<name>A0A517P6R2_9PLAN</name>
<evidence type="ECO:0000256" key="2">
    <source>
        <dbReference type="ARBA" id="ARBA00022723"/>
    </source>
</evidence>
<gene>
    <name evidence="11" type="primary">cas1_1</name>
    <name evidence="10" type="synonym">cas1</name>
    <name evidence="11" type="ORF">CA12_11390</name>
</gene>